<sequence>MRGASSSIVVKFADTEKERHSRKLQQLIGPLGFINPTLAFSQLGNAAYSQVLEASVLPERSVPCQSEVQSLNTVMNTAHGLVISAEVSKSELI</sequence>
<evidence type="ECO:0000313" key="2">
    <source>
        <dbReference type="Proteomes" id="UP000281553"/>
    </source>
</evidence>
<organism evidence="1 2">
    <name type="scientific">Dibothriocephalus latus</name>
    <name type="common">Fish tapeworm</name>
    <name type="synonym">Diphyllobothrium latum</name>
    <dbReference type="NCBI Taxonomy" id="60516"/>
    <lineage>
        <taxon>Eukaryota</taxon>
        <taxon>Metazoa</taxon>
        <taxon>Spiralia</taxon>
        <taxon>Lophotrochozoa</taxon>
        <taxon>Platyhelminthes</taxon>
        <taxon>Cestoda</taxon>
        <taxon>Eucestoda</taxon>
        <taxon>Diphyllobothriidea</taxon>
        <taxon>Diphyllobothriidae</taxon>
        <taxon>Dibothriocephalus</taxon>
    </lineage>
</organism>
<name>A0A3P7LB99_DIBLA</name>
<keyword evidence="2" id="KW-1185">Reference proteome</keyword>
<accession>A0A3P7LB99</accession>
<dbReference type="AlphaFoldDB" id="A0A3P7LB99"/>
<dbReference type="Proteomes" id="UP000281553">
    <property type="component" value="Unassembled WGS sequence"/>
</dbReference>
<evidence type="ECO:0000313" key="1">
    <source>
        <dbReference type="EMBL" id="VDN14415.1"/>
    </source>
</evidence>
<dbReference type="OrthoDB" id="410044at2759"/>
<protein>
    <submittedName>
        <fullName evidence="1">Uncharacterized protein</fullName>
    </submittedName>
</protein>
<gene>
    <name evidence="1" type="ORF">DILT_LOCUS10246</name>
</gene>
<reference evidence="1 2" key="1">
    <citation type="submission" date="2018-11" db="EMBL/GenBank/DDBJ databases">
        <authorList>
            <consortium name="Pathogen Informatics"/>
        </authorList>
    </citation>
    <scope>NUCLEOTIDE SEQUENCE [LARGE SCALE GENOMIC DNA]</scope>
</reference>
<dbReference type="EMBL" id="UYRU01059197">
    <property type="protein sequence ID" value="VDN14415.1"/>
    <property type="molecule type" value="Genomic_DNA"/>
</dbReference>
<proteinExistence type="predicted"/>